<name>E2C2R8_HARSA</name>
<evidence type="ECO:0000256" key="1">
    <source>
        <dbReference type="SAM" id="MobiDB-lite"/>
    </source>
</evidence>
<feature type="compositionally biased region" description="Basic and acidic residues" evidence="1">
    <location>
        <begin position="337"/>
        <end position="375"/>
    </location>
</feature>
<dbReference type="GO" id="GO:0005737">
    <property type="term" value="C:cytoplasm"/>
    <property type="evidence" value="ECO:0007669"/>
    <property type="project" value="TreeGrafter"/>
</dbReference>
<accession>E2C2R8</accession>
<gene>
    <name evidence="2" type="ORF">EAI_14982</name>
</gene>
<evidence type="ECO:0000313" key="3">
    <source>
        <dbReference type="Proteomes" id="UP000008237"/>
    </source>
</evidence>
<dbReference type="PROSITE" id="PS51663">
    <property type="entry name" value="STATHMIN_3"/>
    <property type="match status" value="1"/>
</dbReference>
<dbReference type="OMA" id="PAPNDCK"/>
<dbReference type="InterPro" id="IPR000956">
    <property type="entry name" value="Stathmin_fam"/>
</dbReference>
<dbReference type="EMBL" id="GL452203">
    <property type="protein sequence ID" value="EFN77753.1"/>
    <property type="molecule type" value="Genomic_DNA"/>
</dbReference>
<dbReference type="PANTHER" id="PTHR10104:SF1">
    <property type="entry name" value="STATHMIN, ISOFORM D"/>
    <property type="match status" value="1"/>
</dbReference>
<dbReference type="Pfam" id="PF00836">
    <property type="entry name" value="Stathmin"/>
    <property type="match status" value="1"/>
</dbReference>
<dbReference type="GO" id="GO:0031110">
    <property type="term" value="P:regulation of microtubule polymerization or depolymerization"/>
    <property type="evidence" value="ECO:0007669"/>
    <property type="project" value="InterPro"/>
</dbReference>
<dbReference type="STRING" id="610380.E2C2R8"/>
<proteinExistence type="predicted"/>
<protein>
    <recommendedName>
        <fullName evidence="4">Stathmin-4</fullName>
    </recommendedName>
</protein>
<dbReference type="AlphaFoldDB" id="E2C2R8"/>
<dbReference type="InterPro" id="IPR036002">
    <property type="entry name" value="Stathmin_sf"/>
</dbReference>
<reference evidence="2 3" key="1">
    <citation type="journal article" date="2010" name="Science">
        <title>Genomic comparison of the ants Camponotus floridanus and Harpegnathos saltator.</title>
        <authorList>
            <person name="Bonasio R."/>
            <person name="Zhang G."/>
            <person name="Ye C."/>
            <person name="Mutti N.S."/>
            <person name="Fang X."/>
            <person name="Qin N."/>
            <person name="Donahue G."/>
            <person name="Yang P."/>
            <person name="Li Q."/>
            <person name="Li C."/>
            <person name="Zhang P."/>
            <person name="Huang Z."/>
            <person name="Berger S.L."/>
            <person name="Reinberg D."/>
            <person name="Wang J."/>
            <person name="Liebig J."/>
        </authorList>
    </citation>
    <scope>NUCLEOTIDE SEQUENCE [LARGE SCALE GENOMIC DNA]</scope>
    <source>
        <strain evidence="2 3">R22 G/1</strain>
    </source>
</reference>
<dbReference type="PANTHER" id="PTHR10104">
    <property type="entry name" value="STATHMIN"/>
    <property type="match status" value="1"/>
</dbReference>
<evidence type="ECO:0000313" key="2">
    <source>
        <dbReference type="EMBL" id="EFN77753.1"/>
    </source>
</evidence>
<dbReference type="GO" id="GO:0031175">
    <property type="term" value="P:neuron projection development"/>
    <property type="evidence" value="ECO:0007669"/>
    <property type="project" value="TreeGrafter"/>
</dbReference>
<dbReference type="GO" id="GO:0015631">
    <property type="term" value="F:tubulin binding"/>
    <property type="evidence" value="ECO:0007669"/>
    <property type="project" value="TreeGrafter"/>
</dbReference>
<dbReference type="Gene3D" id="6.10.280.30">
    <property type="match status" value="3"/>
</dbReference>
<dbReference type="GO" id="GO:0043005">
    <property type="term" value="C:neuron projection"/>
    <property type="evidence" value="ECO:0007669"/>
    <property type="project" value="TreeGrafter"/>
</dbReference>
<dbReference type="GO" id="GO:0007019">
    <property type="term" value="P:microtubule depolymerization"/>
    <property type="evidence" value="ECO:0007669"/>
    <property type="project" value="TreeGrafter"/>
</dbReference>
<sequence>MATEPNVGKQTHSTALLERKFPFFILHDFMTSCRESSARLLYSPANNLHSPCLLECGTFLLQRHRYGHRNGVIYRQGIIINSYLSLITRQSVQQVRRSIDLVHARKMEEKIAIDETTILHLGIRQLLELLRKIAMVKLQNEIYATEIRCQEKSKGGLCYEVILAEPTVPKRAPSPPQQTTPTQQTAIEDKLRAAEERRLSLEAHKLAGLAAKLSKIEEASRKKDELSAAFIAATRESLDAKMNNTEEKREAHIAELKNKLKEHLESVEKTRLSLELQTEEVRCAVEEKLKTAAAQRDENIKRMLDRLKEHEEQVARVRQGMSERVQQLESQIQGKLEQARERRETIEREQKEKLRNHERRAEIVRQNKAALDRQDGNLADAPQPVVLPVENETASSG</sequence>
<keyword evidence="3" id="KW-1185">Reference proteome</keyword>
<dbReference type="Proteomes" id="UP000008237">
    <property type="component" value="Unassembled WGS sequence"/>
</dbReference>
<evidence type="ECO:0008006" key="4">
    <source>
        <dbReference type="Google" id="ProtNLM"/>
    </source>
</evidence>
<feature type="region of interest" description="Disordered" evidence="1">
    <location>
        <begin position="330"/>
        <end position="397"/>
    </location>
</feature>
<dbReference type="SUPFAM" id="SSF101494">
    <property type="entry name" value="Stathmin"/>
    <property type="match status" value="1"/>
</dbReference>
<dbReference type="OrthoDB" id="5986631at2759"/>
<dbReference type="InParanoid" id="E2C2R8"/>
<organism evidence="3">
    <name type="scientific">Harpegnathos saltator</name>
    <name type="common">Jerdon's jumping ant</name>
    <dbReference type="NCBI Taxonomy" id="610380"/>
    <lineage>
        <taxon>Eukaryota</taxon>
        <taxon>Metazoa</taxon>
        <taxon>Ecdysozoa</taxon>
        <taxon>Arthropoda</taxon>
        <taxon>Hexapoda</taxon>
        <taxon>Insecta</taxon>
        <taxon>Pterygota</taxon>
        <taxon>Neoptera</taxon>
        <taxon>Endopterygota</taxon>
        <taxon>Hymenoptera</taxon>
        <taxon>Apocrita</taxon>
        <taxon>Aculeata</taxon>
        <taxon>Formicoidea</taxon>
        <taxon>Formicidae</taxon>
        <taxon>Ponerinae</taxon>
        <taxon>Ponerini</taxon>
        <taxon>Harpegnathos</taxon>
    </lineage>
</organism>